<dbReference type="Pfam" id="PF00072">
    <property type="entry name" value="Response_reg"/>
    <property type="match status" value="1"/>
</dbReference>
<feature type="compositionally biased region" description="Basic and acidic residues" evidence="7">
    <location>
        <begin position="732"/>
        <end position="743"/>
    </location>
</feature>
<dbReference type="InterPro" id="IPR004358">
    <property type="entry name" value="Sig_transdc_His_kin-like_C"/>
</dbReference>
<dbReference type="Pfam" id="PF00512">
    <property type="entry name" value="HisKA"/>
    <property type="match status" value="1"/>
</dbReference>
<evidence type="ECO:0000256" key="3">
    <source>
        <dbReference type="ARBA" id="ARBA00022553"/>
    </source>
</evidence>
<organism evidence="10 11">
    <name type="scientific">Salinomyces thailandicus</name>
    <dbReference type="NCBI Taxonomy" id="706561"/>
    <lineage>
        <taxon>Eukaryota</taxon>
        <taxon>Fungi</taxon>
        <taxon>Dikarya</taxon>
        <taxon>Ascomycota</taxon>
        <taxon>Pezizomycotina</taxon>
        <taxon>Dothideomycetes</taxon>
        <taxon>Dothideomycetidae</taxon>
        <taxon>Mycosphaerellales</taxon>
        <taxon>Teratosphaeriaceae</taxon>
        <taxon>Salinomyces</taxon>
    </lineage>
</organism>
<dbReference type="PANTHER" id="PTHR43047">
    <property type="entry name" value="TWO-COMPONENT HISTIDINE PROTEIN KINASE"/>
    <property type="match status" value="1"/>
</dbReference>
<keyword evidence="3 6" id="KW-0597">Phosphoprotein</keyword>
<dbReference type="SMART" id="SM00387">
    <property type="entry name" value="HATPase_c"/>
    <property type="match status" value="1"/>
</dbReference>
<dbReference type="GO" id="GO:0000155">
    <property type="term" value="F:phosphorelay sensor kinase activity"/>
    <property type="evidence" value="ECO:0007669"/>
    <property type="project" value="InterPro"/>
</dbReference>
<sequence length="1152" mass="126270">MSTTAERAAVRHAVHSNDPVNDLQRVHEVRRYCQISPSLASWNRGTPPPDRQHAAGATRADAALAALLRCLVMELDADIAWISLLDDHTQYFLAGAERSARSAETRDLTKWYGCDTVTHHGGLCERTITIDHEKDPSAIYEELNMAENSRTQDLPFVDGTIAEFKHYAGAPIVSIGGFTLGSVFIMNTTASNGLAASQRQYLTKTACDVGEHLSLAVQALDGERAARFQLATAALLQTPDQPLQETPQPVRKSGLNQRPSLAGRVYRHAATLLREALGLSEVCFQNIASHRSELESASLKGEILATSHEAEDETTSCLDDSHIDRILQIFPQGGMIQFEEGASKDCFIRASHGPSKRGENRFASAVGEAFPGARQILFVPLFDFRHNRTAAICIGWSKHYKRVYTPETDLLSMSTFCLTAISQVLRLESQRLEEIKSDFLGSISHEMRSPLHNTLGNLELLLGSGCSGNQRELAVNARFGATELLGTIDKILQYTEISAGDEEQPNGDRNATKDIGRRRPLRIGSRLRQEADVKGHVDLIGLCEEIVEDVTTRMRVQEAIKSPRMDATCNDLTRFPSSQVEHRGTNGESIPMVLFDTISNDNLRLPGNTELRTILENLLHNAVKYSDPDCCVRVCLSLVPAPAFTHAELIVSDCGCGMTQDFVEHNLFVPFAQQDSLRSGVGLGLSIVKGSLDGLGGTIRLETDQRLGTTATVSVEVSALTADVTQEDVEDKSESNSDEEVPRLPKRIESDLPVLNAWFYTPSTWTRRRDERAERSVDLLYQSLAHTLSQWSQPRLSMWQRQRGRELPDVLFVTQQDLEAFKQECDEDFAQVKRVLICPGMEKDGAENREKIDEAAPLADALIVGAVLPSKLWKAVTFYFPHLLPAGVSAYRPPLSSHQRADDPFDGPLGEPLARESPDEKSVGVDSLHNEVGSDTAGVAADSISASDNARKGLASLSLESNEDVTDASTTEDPDTESAAPGNVMQENGVAKSRPTNDGRDVERSSQIPSAAESPTHPRMLLVDDNNINLRMLTMFVKKCGIPPSYFKSVAGGREAVAAFQEVYESKDDSAFDIVLMDLSMPEVSGFEATASIRSLEAASNGRRRTYIVALSGLVSSKDRNAAYEAGVDDYVTKPAGASKVQEVIDRWAANR</sequence>
<evidence type="ECO:0000259" key="8">
    <source>
        <dbReference type="PROSITE" id="PS50109"/>
    </source>
</evidence>
<dbReference type="SMART" id="SM00388">
    <property type="entry name" value="HisKA"/>
    <property type="match status" value="1"/>
</dbReference>
<dbReference type="AlphaFoldDB" id="A0A4U0TYS0"/>
<protein>
    <recommendedName>
        <fullName evidence="2">histidine kinase</fullName>
        <ecNumber evidence="2">2.7.13.3</ecNumber>
    </recommendedName>
</protein>
<comment type="catalytic activity">
    <reaction evidence="1">
        <text>ATP + protein L-histidine = ADP + protein N-phospho-L-histidine.</text>
        <dbReference type="EC" id="2.7.13.3"/>
    </reaction>
</comment>
<dbReference type="SUPFAM" id="SSF47384">
    <property type="entry name" value="Homodimeric domain of signal transducing histidine kinase"/>
    <property type="match status" value="1"/>
</dbReference>
<evidence type="ECO:0000256" key="1">
    <source>
        <dbReference type="ARBA" id="ARBA00000085"/>
    </source>
</evidence>
<dbReference type="InterPro" id="IPR001789">
    <property type="entry name" value="Sig_transdc_resp-reg_receiver"/>
</dbReference>
<dbReference type="SMART" id="SM00448">
    <property type="entry name" value="REC"/>
    <property type="match status" value="1"/>
</dbReference>
<feature type="compositionally biased region" description="Basic and acidic residues" evidence="7">
    <location>
        <begin position="995"/>
        <end position="1004"/>
    </location>
</feature>
<evidence type="ECO:0000256" key="5">
    <source>
        <dbReference type="ARBA" id="ARBA00022777"/>
    </source>
</evidence>
<feature type="modified residue" description="4-aspartylphosphate" evidence="6">
    <location>
        <position position="1078"/>
    </location>
</feature>
<dbReference type="InterPro" id="IPR011006">
    <property type="entry name" value="CheY-like_superfamily"/>
</dbReference>
<feature type="region of interest" description="Disordered" evidence="7">
    <location>
        <begin position="724"/>
        <end position="743"/>
    </location>
</feature>
<dbReference type="GO" id="GO:0005886">
    <property type="term" value="C:plasma membrane"/>
    <property type="evidence" value="ECO:0007669"/>
    <property type="project" value="TreeGrafter"/>
</dbReference>
<name>A0A4U0TYS0_9PEZI</name>
<comment type="caution">
    <text evidence="10">The sequence shown here is derived from an EMBL/GenBank/DDBJ whole genome shotgun (WGS) entry which is preliminary data.</text>
</comment>
<dbReference type="InterPro" id="IPR003594">
    <property type="entry name" value="HATPase_dom"/>
</dbReference>
<dbReference type="Proteomes" id="UP000308549">
    <property type="component" value="Unassembled WGS sequence"/>
</dbReference>
<evidence type="ECO:0000256" key="2">
    <source>
        <dbReference type="ARBA" id="ARBA00012438"/>
    </source>
</evidence>
<dbReference type="InterPro" id="IPR005467">
    <property type="entry name" value="His_kinase_dom"/>
</dbReference>
<dbReference type="CDD" id="cd00082">
    <property type="entry name" value="HisKA"/>
    <property type="match status" value="1"/>
</dbReference>
<evidence type="ECO:0000313" key="11">
    <source>
        <dbReference type="Proteomes" id="UP000308549"/>
    </source>
</evidence>
<dbReference type="SUPFAM" id="SSF52172">
    <property type="entry name" value="CheY-like"/>
    <property type="match status" value="1"/>
</dbReference>
<gene>
    <name evidence="10" type="ORF">B0A50_04409</name>
</gene>
<keyword evidence="5" id="KW-0418">Kinase</keyword>
<evidence type="ECO:0000259" key="9">
    <source>
        <dbReference type="PROSITE" id="PS50110"/>
    </source>
</evidence>
<dbReference type="EMBL" id="NAJL01000022">
    <property type="protein sequence ID" value="TKA27577.1"/>
    <property type="molecule type" value="Genomic_DNA"/>
</dbReference>
<reference evidence="10 11" key="1">
    <citation type="submission" date="2017-03" db="EMBL/GenBank/DDBJ databases">
        <title>Genomes of endolithic fungi from Antarctica.</title>
        <authorList>
            <person name="Coleine C."/>
            <person name="Masonjones S."/>
            <person name="Stajich J.E."/>
        </authorList>
    </citation>
    <scope>NUCLEOTIDE SEQUENCE [LARGE SCALE GENOMIC DNA]</scope>
    <source>
        <strain evidence="10 11">CCFEE 6315</strain>
    </source>
</reference>
<dbReference type="PROSITE" id="PS50109">
    <property type="entry name" value="HIS_KIN"/>
    <property type="match status" value="1"/>
</dbReference>
<dbReference type="Pfam" id="PF02518">
    <property type="entry name" value="HATPase_c"/>
    <property type="match status" value="1"/>
</dbReference>
<accession>A0A4U0TYS0</accession>
<feature type="compositionally biased region" description="Basic and acidic residues" evidence="7">
    <location>
        <begin position="913"/>
        <end position="923"/>
    </location>
</feature>
<keyword evidence="4" id="KW-0808">Transferase</keyword>
<dbReference type="Gene3D" id="3.30.565.10">
    <property type="entry name" value="Histidine kinase-like ATPase, C-terminal domain"/>
    <property type="match status" value="1"/>
</dbReference>
<dbReference type="InterPro" id="IPR036890">
    <property type="entry name" value="HATPase_C_sf"/>
</dbReference>
<feature type="compositionally biased region" description="Acidic residues" evidence="7">
    <location>
        <begin position="961"/>
        <end position="976"/>
    </location>
</feature>
<dbReference type="SUPFAM" id="SSF55874">
    <property type="entry name" value="ATPase domain of HSP90 chaperone/DNA topoisomerase II/histidine kinase"/>
    <property type="match status" value="1"/>
</dbReference>
<proteinExistence type="predicted"/>
<dbReference type="SUPFAM" id="SSF55781">
    <property type="entry name" value="GAF domain-like"/>
    <property type="match status" value="1"/>
</dbReference>
<keyword evidence="11" id="KW-1185">Reference proteome</keyword>
<feature type="domain" description="Response regulatory" evidence="9">
    <location>
        <begin position="1019"/>
        <end position="1149"/>
    </location>
</feature>
<feature type="region of interest" description="Disordered" evidence="7">
    <location>
        <begin position="895"/>
        <end position="941"/>
    </location>
</feature>
<dbReference type="PROSITE" id="PS50110">
    <property type="entry name" value="RESPONSE_REGULATORY"/>
    <property type="match status" value="1"/>
</dbReference>
<feature type="region of interest" description="Disordered" evidence="7">
    <location>
        <begin position="956"/>
        <end position="1020"/>
    </location>
</feature>
<dbReference type="PRINTS" id="PR00344">
    <property type="entry name" value="BCTRLSENSOR"/>
</dbReference>
<dbReference type="InterPro" id="IPR003661">
    <property type="entry name" value="HisK_dim/P_dom"/>
</dbReference>
<dbReference type="Gene3D" id="1.10.287.130">
    <property type="match status" value="1"/>
</dbReference>
<dbReference type="InterPro" id="IPR036097">
    <property type="entry name" value="HisK_dim/P_sf"/>
</dbReference>
<dbReference type="Gene3D" id="3.40.50.2300">
    <property type="match status" value="1"/>
</dbReference>
<evidence type="ECO:0000256" key="6">
    <source>
        <dbReference type="PROSITE-ProRule" id="PRU00169"/>
    </source>
</evidence>
<dbReference type="OrthoDB" id="3026777at2759"/>
<evidence type="ECO:0000313" key="10">
    <source>
        <dbReference type="EMBL" id="TKA27577.1"/>
    </source>
</evidence>
<evidence type="ECO:0000256" key="7">
    <source>
        <dbReference type="SAM" id="MobiDB-lite"/>
    </source>
</evidence>
<feature type="domain" description="Histidine kinase" evidence="8">
    <location>
        <begin position="442"/>
        <end position="719"/>
    </location>
</feature>
<dbReference type="GO" id="GO:0009927">
    <property type="term" value="F:histidine phosphotransfer kinase activity"/>
    <property type="evidence" value="ECO:0007669"/>
    <property type="project" value="TreeGrafter"/>
</dbReference>
<dbReference type="PANTHER" id="PTHR43047:SF72">
    <property type="entry name" value="OSMOSENSING HISTIDINE PROTEIN KINASE SLN1"/>
    <property type="match status" value="1"/>
</dbReference>
<dbReference type="CDD" id="cd17546">
    <property type="entry name" value="REC_hyHK_CKI1_RcsC-like"/>
    <property type="match status" value="1"/>
</dbReference>
<evidence type="ECO:0000256" key="4">
    <source>
        <dbReference type="ARBA" id="ARBA00022679"/>
    </source>
</evidence>
<dbReference type="EC" id="2.7.13.3" evidence="2"/>